<evidence type="ECO:0000313" key="5">
    <source>
        <dbReference type="Proteomes" id="UP000283589"/>
    </source>
</evidence>
<feature type="domain" description="FecR protein" evidence="2">
    <location>
        <begin position="177"/>
        <end position="270"/>
    </location>
</feature>
<accession>A0A412WWT6</accession>
<dbReference type="EMBL" id="QRZA01000025">
    <property type="protein sequence ID" value="RGV32016.1"/>
    <property type="molecule type" value="Genomic_DNA"/>
</dbReference>
<evidence type="ECO:0000313" key="4">
    <source>
        <dbReference type="EMBL" id="RGV32016.1"/>
    </source>
</evidence>
<dbReference type="Gene3D" id="3.55.50.30">
    <property type="match status" value="1"/>
</dbReference>
<dbReference type="AlphaFoldDB" id="A0A412WWT6"/>
<evidence type="ECO:0000256" key="1">
    <source>
        <dbReference type="SAM" id="Phobius"/>
    </source>
</evidence>
<keyword evidence="1" id="KW-0472">Membrane</keyword>
<dbReference type="GO" id="GO:0016989">
    <property type="term" value="F:sigma factor antagonist activity"/>
    <property type="evidence" value="ECO:0007669"/>
    <property type="project" value="TreeGrafter"/>
</dbReference>
<dbReference type="Pfam" id="PF16344">
    <property type="entry name" value="FecR_C"/>
    <property type="match status" value="1"/>
</dbReference>
<feature type="domain" description="Protein FecR C-terminal" evidence="3">
    <location>
        <begin position="314"/>
        <end position="383"/>
    </location>
</feature>
<keyword evidence="1" id="KW-1133">Transmembrane helix</keyword>
<protein>
    <submittedName>
        <fullName evidence="4">FecR family protein</fullName>
    </submittedName>
</protein>
<dbReference type="InterPro" id="IPR012373">
    <property type="entry name" value="Ferrdict_sens_TM"/>
</dbReference>
<name>A0A412WWT6_9BACT</name>
<keyword evidence="1" id="KW-0812">Transmembrane</keyword>
<evidence type="ECO:0000259" key="3">
    <source>
        <dbReference type="Pfam" id="PF16344"/>
    </source>
</evidence>
<gene>
    <name evidence="4" type="ORF">DWW18_15565</name>
</gene>
<dbReference type="RefSeq" id="WP_118261167.1">
    <property type="nucleotide sequence ID" value="NZ_CALBWO010000072.1"/>
</dbReference>
<feature type="transmembrane region" description="Helical" evidence="1">
    <location>
        <begin position="80"/>
        <end position="100"/>
    </location>
</feature>
<comment type="caution">
    <text evidence="4">The sequence shown here is derived from an EMBL/GenBank/DDBJ whole genome shotgun (WGS) entry which is preliminary data.</text>
</comment>
<dbReference type="PANTHER" id="PTHR30273">
    <property type="entry name" value="PERIPLASMIC SIGNAL SENSOR AND SIGMA FACTOR ACTIVATOR FECR-RELATED"/>
    <property type="match status" value="1"/>
</dbReference>
<dbReference type="PANTHER" id="PTHR30273:SF2">
    <property type="entry name" value="PROTEIN FECR"/>
    <property type="match status" value="1"/>
</dbReference>
<dbReference type="PIRSF" id="PIRSF018266">
    <property type="entry name" value="FecR"/>
    <property type="match status" value="1"/>
</dbReference>
<dbReference type="InterPro" id="IPR006860">
    <property type="entry name" value="FecR"/>
</dbReference>
<reference evidence="4 5" key="1">
    <citation type="submission" date="2018-08" db="EMBL/GenBank/DDBJ databases">
        <title>A genome reference for cultivated species of the human gut microbiota.</title>
        <authorList>
            <person name="Zou Y."/>
            <person name="Xue W."/>
            <person name="Luo G."/>
        </authorList>
    </citation>
    <scope>NUCLEOTIDE SEQUENCE [LARGE SCALE GENOMIC DNA]</scope>
    <source>
        <strain evidence="4 5">AF14-49</strain>
    </source>
</reference>
<dbReference type="Gene3D" id="2.60.120.1440">
    <property type="match status" value="1"/>
</dbReference>
<dbReference type="Pfam" id="PF04773">
    <property type="entry name" value="FecR"/>
    <property type="match status" value="1"/>
</dbReference>
<organism evidence="4 5">
    <name type="scientific">Butyricimonas virosa</name>
    <dbReference type="NCBI Taxonomy" id="544645"/>
    <lineage>
        <taxon>Bacteria</taxon>
        <taxon>Pseudomonadati</taxon>
        <taxon>Bacteroidota</taxon>
        <taxon>Bacteroidia</taxon>
        <taxon>Bacteroidales</taxon>
        <taxon>Odoribacteraceae</taxon>
        <taxon>Butyricimonas</taxon>
    </lineage>
</organism>
<dbReference type="FunFam" id="2.60.120.1440:FF:000001">
    <property type="entry name" value="Putative anti-sigma factor"/>
    <property type="match status" value="1"/>
</dbReference>
<dbReference type="Proteomes" id="UP000283589">
    <property type="component" value="Unassembled WGS sequence"/>
</dbReference>
<dbReference type="InterPro" id="IPR032508">
    <property type="entry name" value="FecR_C"/>
</dbReference>
<sequence>MMNDLNIYGRISDLFYKDMLGLADEEEKRELDSLLVTYRLKGLDRENIIARLQEQEVFDGKEAYREFRVLKQLGGRNRRLIWWTSIAASVVVLVVAGWWFGREPEPKGGNVQIMAEAIQPGQSRAVVTLADGQQIVLEQANRKIEESDGTVLHSDSGALVYTANAEKTVAKVMYNKVSIPRGGEYRLELADGTKVWLNAATELRFPVNFTGDMREVYLKGEAYFQVKRDEKHPFIVHTSMGAVEVLGTSFNIRDYEDEREVVTTLETGKVMYVSGNTREKVTLNPGYQVLEKESSPVEVRKVDPLQYTGWREGKYVFEDVALEDIMRTLCRWYDIDVVYANPAVKKFHFTGDLERYESISIFLSFIETGGDVKFKTEGKTIIIDKK</sequence>
<proteinExistence type="predicted"/>
<evidence type="ECO:0000259" key="2">
    <source>
        <dbReference type="Pfam" id="PF04773"/>
    </source>
</evidence>